<evidence type="ECO:0000256" key="3">
    <source>
        <dbReference type="ARBA" id="ARBA00022448"/>
    </source>
</evidence>
<dbReference type="Gene3D" id="1.20.1250.20">
    <property type="entry name" value="MFS general substrate transporter like domains"/>
    <property type="match status" value="1"/>
</dbReference>
<dbReference type="NCBIfam" id="TIGR00879">
    <property type="entry name" value="SP"/>
    <property type="match status" value="1"/>
</dbReference>
<feature type="transmembrane region" description="Helical" evidence="7">
    <location>
        <begin position="428"/>
        <end position="446"/>
    </location>
</feature>
<comment type="subcellular location">
    <subcellularLocation>
        <location evidence="1">Membrane</location>
        <topology evidence="1">Multi-pass membrane protein</topology>
    </subcellularLocation>
</comment>
<evidence type="ECO:0000313" key="9">
    <source>
        <dbReference type="EMBL" id="GAD53214.1"/>
    </source>
</evidence>
<dbReference type="PRINTS" id="PR00171">
    <property type="entry name" value="SUGRTRNSPORT"/>
</dbReference>
<dbReference type="PROSITE" id="PS00217">
    <property type="entry name" value="SUGAR_TRANSPORT_2"/>
    <property type="match status" value="1"/>
</dbReference>
<dbReference type="PANTHER" id="PTHR48020:SF12">
    <property type="entry name" value="PROTON MYO-INOSITOL COTRANSPORTER"/>
    <property type="match status" value="1"/>
</dbReference>
<feature type="transmembrane region" description="Helical" evidence="7">
    <location>
        <begin position="156"/>
        <end position="178"/>
    </location>
</feature>
<feature type="transmembrane region" description="Helical" evidence="7">
    <location>
        <begin position="18"/>
        <end position="46"/>
    </location>
</feature>
<dbReference type="AlphaFoldDB" id="U3A6C4"/>
<dbReference type="InterPro" id="IPR050814">
    <property type="entry name" value="Myo-inositol_Transporter"/>
</dbReference>
<dbReference type="GO" id="GO:0022857">
    <property type="term" value="F:transmembrane transporter activity"/>
    <property type="evidence" value="ECO:0007669"/>
    <property type="project" value="InterPro"/>
</dbReference>
<dbReference type="PROSITE" id="PS50850">
    <property type="entry name" value="MFS"/>
    <property type="match status" value="1"/>
</dbReference>
<comment type="similarity">
    <text evidence="2">Belongs to the major facilitator superfamily. Sugar transporter (TC 2.A.1.1) family.</text>
</comment>
<feature type="transmembrane region" description="Helical" evidence="7">
    <location>
        <begin position="98"/>
        <end position="117"/>
    </location>
</feature>
<feature type="transmembrane region" description="Helical" evidence="7">
    <location>
        <begin position="184"/>
        <end position="205"/>
    </location>
</feature>
<feature type="transmembrane region" description="Helical" evidence="7">
    <location>
        <begin position="66"/>
        <end position="86"/>
    </location>
</feature>
<dbReference type="InterPro" id="IPR003663">
    <property type="entry name" value="Sugar/inositol_transpt"/>
</dbReference>
<feature type="domain" description="Major facilitator superfamily (MFS) profile" evidence="8">
    <location>
        <begin position="22"/>
        <end position="450"/>
    </location>
</feature>
<dbReference type="OrthoDB" id="117970at2157"/>
<dbReference type="SUPFAM" id="SSF103473">
    <property type="entry name" value="MFS general substrate transporter"/>
    <property type="match status" value="1"/>
</dbReference>
<sequence>MVPTLSESSADGGGSRRFIYVTAALAALNGLLFGFDTGVISGALLYVHSDFLVSPAFQSLGLGAGVVKEFIVSGTLAGAIVGAAVGGRLADAFGRRRLILAGAAVFFGGSLVMAAASDVYWLIGGRVVVGLAIGVASVVGPLYISEIAPPAIRGSLVSFNQLAVTIGILCAYFVNYAFSGAGAWRYMLGAGMVPAAVLALGMAYMPESPRWLFENGRAERARQILRRSHSDEQVETEIAEIREAQAQEEAGLAELLKPWVRPALVVGIGLAIFQQVTGINTVIYYAPTILNQTGLSASSSIIATVGIGLINVAMTVVAIALVDRVGRRKLLLTGLGGMVVMLAILGGVFYVGLGGALGWAATVCLMLFVGSFAIGLGPVFWLLISEIYPTSVRGSAMGAASLCNWAANLVMGLSFLSIVDAIGTDYTFWALGVLTLVALLFSNRLVPETKGRTLEEIEADLRERYLTQQSGEFDGESDYGAD</sequence>
<evidence type="ECO:0000313" key="10">
    <source>
        <dbReference type="Proteomes" id="UP000016986"/>
    </source>
</evidence>
<protein>
    <submittedName>
        <fullName evidence="9">Arabinose-proton symporter</fullName>
    </submittedName>
</protein>
<name>U3A6C4_9EURY</name>
<dbReference type="PANTHER" id="PTHR48020">
    <property type="entry name" value="PROTON MYO-INOSITOL COTRANSPORTER"/>
    <property type="match status" value="1"/>
</dbReference>
<dbReference type="Proteomes" id="UP000016986">
    <property type="component" value="Unassembled WGS sequence"/>
</dbReference>
<dbReference type="InterPro" id="IPR036259">
    <property type="entry name" value="MFS_trans_sf"/>
</dbReference>
<dbReference type="GO" id="GO:0016020">
    <property type="term" value="C:membrane"/>
    <property type="evidence" value="ECO:0007669"/>
    <property type="project" value="UniProtKB-SubCell"/>
</dbReference>
<evidence type="ECO:0000256" key="7">
    <source>
        <dbReference type="SAM" id="Phobius"/>
    </source>
</evidence>
<dbReference type="PROSITE" id="PS00216">
    <property type="entry name" value="SUGAR_TRANSPORT_1"/>
    <property type="match status" value="2"/>
</dbReference>
<keyword evidence="4 7" id="KW-0812">Transmembrane</keyword>
<feature type="transmembrane region" description="Helical" evidence="7">
    <location>
        <begin position="263"/>
        <end position="286"/>
    </location>
</feature>
<feature type="transmembrane region" description="Helical" evidence="7">
    <location>
        <begin position="396"/>
        <end position="416"/>
    </location>
</feature>
<dbReference type="FunFam" id="1.20.1250.20:FF:000073">
    <property type="entry name" value="MFS myo-inositol transporter, putative"/>
    <property type="match status" value="1"/>
</dbReference>
<dbReference type="RefSeq" id="WP_021780471.1">
    <property type="nucleotide sequence ID" value="NZ_BATA01000053.1"/>
</dbReference>
<gene>
    <name evidence="9" type="ORF">MBEHAL_1974</name>
</gene>
<evidence type="ECO:0000256" key="2">
    <source>
        <dbReference type="ARBA" id="ARBA00010992"/>
    </source>
</evidence>
<dbReference type="InterPro" id="IPR005829">
    <property type="entry name" value="Sugar_transporter_CS"/>
</dbReference>
<feature type="transmembrane region" description="Helical" evidence="7">
    <location>
        <begin position="330"/>
        <end position="353"/>
    </location>
</feature>
<dbReference type="eggNOG" id="arCOG02685">
    <property type="taxonomic scope" value="Archaea"/>
</dbReference>
<dbReference type="InterPro" id="IPR020846">
    <property type="entry name" value="MFS_dom"/>
</dbReference>
<comment type="caution">
    <text evidence="9">The sequence shown here is derived from an EMBL/GenBank/DDBJ whole genome shotgun (WGS) entry which is preliminary data.</text>
</comment>
<feature type="transmembrane region" description="Helical" evidence="7">
    <location>
        <begin position="123"/>
        <end position="144"/>
    </location>
</feature>
<evidence type="ECO:0000259" key="8">
    <source>
        <dbReference type="PROSITE" id="PS50850"/>
    </source>
</evidence>
<dbReference type="Pfam" id="PF00083">
    <property type="entry name" value="Sugar_tr"/>
    <property type="match status" value="1"/>
</dbReference>
<feature type="transmembrane region" description="Helical" evidence="7">
    <location>
        <begin position="301"/>
        <end position="323"/>
    </location>
</feature>
<evidence type="ECO:0000256" key="1">
    <source>
        <dbReference type="ARBA" id="ARBA00004141"/>
    </source>
</evidence>
<organism evidence="9 10">
    <name type="scientific">Halarchaeum acidiphilum MH1-52-1</name>
    <dbReference type="NCBI Taxonomy" id="1261545"/>
    <lineage>
        <taxon>Archaea</taxon>
        <taxon>Methanobacteriati</taxon>
        <taxon>Methanobacteriota</taxon>
        <taxon>Stenosarchaea group</taxon>
        <taxon>Halobacteria</taxon>
        <taxon>Halobacteriales</taxon>
        <taxon>Halobacteriaceae</taxon>
    </lineage>
</organism>
<accession>U3A6C4</accession>
<evidence type="ECO:0000256" key="5">
    <source>
        <dbReference type="ARBA" id="ARBA00022989"/>
    </source>
</evidence>
<reference evidence="9 10" key="1">
    <citation type="submission" date="2013-09" db="EMBL/GenBank/DDBJ databases">
        <title>Whole genome sequencing of Halarchaeum acidiphilum strain MH1-52-1.</title>
        <authorList>
            <person name="Shimane Y."/>
            <person name="Minegishi H."/>
            <person name="Nishi S."/>
            <person name="Echigo A."/>
            <person name="Shuto A."/>
            <person name="Konishi M."/>
            <person name="Ito T."/>
            <person name="Ohkuma M."/>
            <person name="Ohta Y."/>
            <person name="Nagano Y."/>
            <person name="Tsubouchi T."/>
            <person name="Mori K."/>
            <person name="Usui K."/>
            <person name="Kamekura M."/>
            <person name="Usami R."/>
            <person name="Takaki Y."/>
            <person name="Hatada Y."/>
        </authorList>
    </citation>
    <scope>NUCLEOTIDE SEQUENCE [LARGE SCALE GENOMIC DNA]</scope>
    <source>
        <strain evidence="9 10">JCM 16109</strain>
    </source>
</reference>
<dbReference type="InterPro" id="IPR005828">
    <property type="entry name" value="MFS_sugar_transport-like"/>
</dbReference>
<dbReference type="EMBL" id="BATA01000053">
    <property type="protein sequence ID" value="GAD53214.1"/>
    <property type="molecule type" value="Genomic_DNA"/>
</dbReference>
<evidence type="ECO:0000256" key="6">
    <source>
        <dbReference type="ARBA" id="ARBA00023136"/>
    </source>
</evidence>
<evidence type="ECO:0000256" key="4">
    <source>
        <dbReference type="ARBA" id="ARBA00022692"/>
    </source>
</evidence>
<keyword evidence="3" id="KW-0813">Transport</keyword>
<proteinExistence type="inferred from homology"/>
<keyword evidence="6 7" id="KW-0472">Membrane</keyword>
<keyword evidence="10" id="KW-1185">Reference proteome</keyword>
<feature type="transmembrane region" description="Helical" evidence="7">
    <location>
        <begin position="359"/>
        <end position="384"/>
    </location>
</feature>
<keyword evidence="5 7" id="KW-1133">Transmembrane helix</keyword>